<evidence type="ECO:0000256" key="2">
    <source>
        <dbReference type="SAM" id="SignalP"/>
    </source>
</evidence>
<evidence type="ECO:0000313" key="4">
    <source>
        <dbReference type="Proteomes" id="UP001154114"/>
    </source>
</evidence>
<proteinExistence type="predicted"/>
<dbReference type="OrthoDB" id="6507260at2759"/>
<evidence type="ECO:0000256" key="1">
    <source>
        <dbReference type="SAM" id="MobiDB-lite"/>
    </source>
</evidence>
<evidence type="ECO:0000313" key="3">
    <source>
        <dbReference type="EMBL" id="CAH0581306.1"/>
    </source>
</evidence>
<keyword evidence="2" id="KW-0732">Signal</keyword>
<gene>
    <name evidence="3" type="ORF">CINC_LOCUS1529</name>
</gene>
<feature type="signal peptide" evidence="2">
    <location>
        <begin position="1"/>
        <end position="19"/>
    </location>
</feature>
<feature type="region of interest" description="Disordered" evidence="1">
    <location>
        <begin position="304"/>
        <end position="336"/>
    </location>
</feature>
<accession>A0A9P0BLJ8</accession>
<sequence length="594" mass="66433">MSYNLLWIFLLILQTFTTSFPLPNGYDMGISDTGQGPMDNSPRLPKYKKPDSSDEKVISVRITSSVAVGRGRGKPTYRHSGHMSDYDLMNFPSKPPPIESSTTTTILKNDENIPSVVTDVPPNLIGANIEYIKQLNAKKETKEHSADVLHSSQLMENDHFDNEDEHFQTDASTKIDEYEHDVPLARKVASTADANRFQEQKASRTYQNAALNRPSEIYTPNYHSNATSDSFNNDAMNADGHMMASNFTLPILAKHLDKKESRDIDRLTSIATFDTNSNNYQTDDSVAESSIKSVEFAKYNENIDDSPPTATMPSDHPLTNPSQGLRNRPTNGGRNNARLTTVSFNIVHDSPKATNDNEPSNSYITSSQVIPNQPGFYNPPKIYSQPAQIYSEPAKFYSEPAKIYSEPSKIYSEPAKVYSEPAKIYSEPSKFYSEPASLHLNHNVPPPSMPPNYSSWPRQSQRPISSTVVNTTPITTATNGIQMGTTQREHQPEKNYEIDEKVSVLTDGRSHGVQAQETSTEKCKQDNCKVGYVVEGRQFKKYRVEERTSDGFIVGEYGVVRNEDGALRGVRYTADSDASPRLIHDALMKFLQLK</sequence>
<dbReference type="EMBL" id="LR824014">
    <property type="protein sequence ID" value="CAH0581306.1"/>
    <property type="molecule type" value="Genomic_DNA"/>
</dbReference>
<feature type="chain" id="PRO_5040192408" evidence="2">
    <location>
        <begin position="20"/>
        <end position="594"/>
    </location>
</feature>
<dbReference type="Proteomes" id="UP001154114">
    <property type="component" value="Chromosome 11"/>
</dbReference>
<feature type="compositionally biased region" description="Polar residues" evidence="1">
    <location>
        <begin position="308"/>
        <end position="336"/>
    </location>
</feature>
<name>A0A9P0BLJ8_CHRIL</name>
<dbReference type="AlphaFoldDB" id="A0A9P0BLJ8"/>
<feature type="region of interest" description="Disordered" evidence="1">
    <location>
        <begin position="31"/>
        <end position="53"/>
    </location>
</feature>
<keyword evidence="4" id="KW-1185">Reference proteome</keyword>
<reference evidence="3" key="1">
    <citation type="submission" date="2021-12" db="EMBL/GenBank/DDBJ databases">
        <authorList>
            <person name="King R."/>
        </authorList>
    </citation>
    <scope>NUCLEOTIDE SEQUENCE</scope>
</reference>
<organism evidence="3 4">
    <name type="scientific">Chrysodeixis includens</name>
    <name type="common">Soybean looper</name>
    <name type="synonym">Pseudoplusia includens</name>
    <dbReference type="NCBI Taxonomy" id="689277"/>
    <lineage>
        <taxon>Eukaryota</taxon>
        <taxon>Metazoa</taxon>
        <taxon>Ecdysozoa</taxon>
        <taxon>Arthropoda</taxon>
        <taxon>Hexapoda</taxon>
        <taxon>Insecta</taxon>
        <taxon>Pterygota</taxon>
        <taxon>Neoptera</taxon>
        <taxon>Endopterygota</taxon>
        <taxon>Lepidoptera</taxon>
        <taxon>Glossata</taxon>
        <taxon>Ditrysia</taxon>
        <taxon>Noctuoidea</taxon>
        <taxon>Noctuidae</taxon>
        <taxon>Plusiinae</taxon>
        <taxon>Chrysodeixis</taxon>
    </lineage>
</organism>
<dbReference type="Gene3D" id="6.10.250.1010">
    <property type="match status" value="1"/>
</dbReference>
<protein>
    <submittedName>
        <fullName evidence="3">Uncharacterized protein</fullName>
    </submittedName>
</protein>